<comment type="caution">
    <text evidence="2">The sequence shown here is derived from an EMBL/GenBank/DDBJ whole genome shotgun (WGS) entry which is preliminary data.</text>
</comment>
<dbReference type="GO" id="GO:0004475">
    <property type="term" value="F:mannose-1-phosphate guanylyltransferase (GTP) activity"/>
    <property type="evidence" value="ECO:0007669"/>
    <property type="project" value="InterPro"/>
</dbReference>
<dbReference type="InterPro" id="IPR005835">
    <property type="entry name" value="NTP_transferase_dom"/>
</dbReference>
<proteinExistence type="predicted"/>
<dbReference type="SUPFAM" id="SSF159283">
    <property type="entry name" value="Guanosine diphospho-D-mannose pyrophosphorylase/mannose-6-phosphate isomerase linker domain"/>
    <property type="match status" value="1"/>
</dbReference>
<dbReference type="InterPro" id="IPR029044">
    <property type="entry name" value="Nucleotide-diphossugar_trans"/>
</dbReference>
<organism evidence="2 3">
    <name type="scientific">Qipengyuania vulgaris</name>
    <dbReference type="NCBI Taxonomy" id="291985"/>
    <lineage>
        <taxon>Bacteria</taxon>
        <taxon>Pseudomonadati</taxon>
        <taxon>Pseudomonadota</taxon>
        <taxon>Alphaproteobacteria</taxon>
        <taxon>Sphingomonadales</taxon>
        <taxon>Erythrobacteraceae</taxon>
        <taxon>Qipengyuania</taxon>
    </lineage>
</organism>
<keyword evidence="2" id="KW-0808">Transferase</keyword>
<dbReference type="EMBL" id="WTYC01000005">
    <property type="protein sequence ID" value="MXO48696.1"/>
    <property type="molecule type" value="Genomic_DNA"/>
</dbReference>
<dbReference type="Proteomes" id="UP000448199">
    <property type="component" value="Unassembled WGS sequence"/>
</dbReference>
<evidence type="ECO:0000259" key="1">
    <source>
        <dbReference type="Pfam" id="PF00483"/>
    </source>
</evidence>
<dbReference type="GO" id="GO:0009298">
    <property type="term" value="P:GDP-mannose biosynthetic process"/>
    <property type="evidence" value="ECO:0007669"/>
    <property type="project" value="TreeGrafter"/>
</dbReference>
<dbReference type="InterPro" id="IPR051161">
    <property type="entry name" value="Mannose-6P_isomerase_type2"/>
</dbReference>
<dbReference type="AlphaFoldDB" id="A0A844XSX7"/>
<gene>
    <name evidence="2" type="ORF">GRI69_10555</name>
</gene>
<evidence type="ECO:0000313" key="3">
    <source>
        <dbReference type="Proteomes" id="UP000448199"/>
    </source>
</evidence>
<dbReference type="SUPFAM" id="SSF53448">
    <property type="entry name" value="Nucleotide-diphospho-sugar transferases"/>
    <property type="match status" value="1"/>
</dbReference>
<evidence type="ECO:0000313" key="2">
    <source>
        <dbReference type="EMBL" id="MXO48696.1"/>
    </source>
</evidence>
<dbReference type="Gene3D" id="3.90.550.10">
    <property type="entry name" value="Spore Coat Polysaccharide Biosynthesis Protein SpsA, Chain A"/>
    <property type="match status" value="1"/>
</dbReference>
<name>A0A844XSX7_9SPHN</name>
<dbReference type="InterPro" id="IPR049577">
    <property type="entry name" value="GMPP_N"/>
</dbReference>
<dbReference type="PANTHER" id="PTHR46390:SF1">
    <property type="entry name" value="MANNOSE-1-PHOSPHATE GUANYLYLTRANSFERASE"/>
    <property type="match status" value="1"/>
</dbReference>
<protein>
    <submittedName>
        <fullName evidence="2">NTP transferase domain-containing protein</fullName>
    </submittedName>
</protein>
<feature type="domain" description="Nucleotidyl transferase" evidence="1">
    <location>
        <begin position="11"/>
        <end position="283"/>
    </location>
</feature>
<dbReference type="OrthoDB" id="9806359at2"/>
<keyword evidence="3" id="KW-1185">Reference proteome</keyword>
<accession>A0A844XSX7</accession>
<reference evidence="2 3" key="1">
    <citation type="submission" date="2019-12" db="EMBL/GenBank/DDBJ databases">
        <title>Genomic-based taxomic classification of the family Erythrobacteraceae.</title>
        <authorList>
            <person name="Xu L."/>
        </authorList>
    </citation>
    <scope>NUCLEOTIDE SEQUENCE [LARGE SCALE GENOMIC DNA]</scope>
    <source>
        <strain evidence="2 3">DSM 17792</strain>
    </source>
</reference>
<dbReference type="PANTHER" id="PTHR46390">
    <property type="entry name" value="MANNOSE-1-PHOSPHATE GUANYLYLTRANSFERASE"/>
    <property type="match status" value="1"/>
</dbReference>
<dbReference type="CDD" id="cd02509">
    <property type="entry name" value="GDP-M1P_Guanylyltransferase"/>
    <property type="match status" value="1"/>
</dbReference>
<sequence>MIGVGRKLIQPVILCGGSGTRLWPLSRPERPKPFLNLLGDRTLFQQTLDRVADRSRFAEPIVVAGEAHASLVADQAGSHSLIVEPAARNTAPAIALAAARLPPESIMLVCPSDHHIADEASLVRAVDQAGALAQEGWLVCLGVTPDRPETGYGYVEMGESLRSGSRVARFIEKPDADAARDYLSRGGFVWNAGIFVLRAGDYLTQLERHRPAMVRQVRSSTKNGTDTGSIFHPAAAEFLSIEAESVDYALMEHTDRAAVIAADMGWSDIGNWDALAAIRRADEEGNIVAAKEAELIDCRRVMIQSDGPGVSAVGLRDVTIVVDGDEILVIARGSAAGVAKLGGAKGK</sequence>
<dbReference type="Pfam" id="PF00483">
    <property type="entry name" value="NTP_transferase"/>
    <property type="match status" value="1"/>
</dbReference>